<organism evidence="1 2">
    <name type="scientific">Periconia macrospinosa</name>
    <dbReference type="NCBI Taxonomy" id="97972"/>
    <lineage>
        <taxon>Eukaryota</taxon>
        <taxon>Fungi</taxon>
        <taxon>Dikarya</taxon>
        <taxon>Ascomycota</taxon>
        <taxon>Pezizomycotina</taxon>
        <taxon>Dothideomycetes</taxon>
        <taxon>Pleosporomycetidae</taxon>
        <taxon>Pleosporales</taxon>
        <taxon>Massarineae</taxon>
        <taxon>Periconiaceae</taxon>
        <taxon>Periconia</taxon>
    </lineage>
</organism>
<sequence length="243" mass="28601">ILHLPGQSHVNWKKRPKIFYTLEYDNGTESDSLRFTRVPKLPELNIARMGLGEKARERRDDIVGIVVIACKGFEKIHAPYERDDIEEFHGDYSPEEIVERMAQMLLKVRWFRKGMRGKQTNTQEEKEKIYEETWETGFFLLKALGEENICMWRFRLPQLLQSRYITWVMTQRAGEHSMNLTDLCRITRRYGSPGEVNWKEHVPGSKIGEDETFTGITRYRRGIALDQPGPYNVWGRESSDEND</sequence>
<evidence type="ECO:0000313" key="2">
    <source>
        <dbReference type="Proteomes" id="UP000244855"/>
    </source>
</evidence>
<reference evidence="1 2" key="1">
    <citation type="journal article" date="2018" name="Sci. Rep.">
        <title>Comparative genomics provides insights into the lifestyle and reveals functional heterogeneity of dark septate endophytic fungi.</title>
        <authorList>
            <person name="Knapp D.G."/>
            <person name="Nemeth J.B."/>
            <person name="Barry K."/>
            <person name="Hainaut M."/>
            <person name="Henrissat B."/>
            <person name="Johnson J."/>
            <person name="Kuo A."/>
            <person name="Lim J.H.P."/>
            <person name="Lipzen A."/>
            <person name="Nolan M."/>
            <person name="Ohm R.A."/>
            <person name="Tamas L."/>
            <person name="Grigoriev I.V."/>
            <person name="Spatafora J.W."/>
            <person name="Nagy L.G."/>
            <person name="Kovacs G.M."/>
        </authorList>
    </citation>
    <scope>NUCLEOTIDE SEQUENCE [LARGE SCALE GENOMIC DNA]</scope>
    <source>
        <strain evidence="1 2">DSE2036</strain>
    </source>
</reference>
<feature type="non-terminal residue" evidence="1">
    <location>
        <position position="1"/>
    </location>
</feature>
<protein>
    <submittedName>
        <fullName evidence="1">Uncharacterized protein</fullName>
    </submittedName>
</protein>
<evidence type="ECO:0000313" key="1">
    <source>
        <dbReference type="EMBL" id="PVH90434.1"/>
    </source>
</evidence>
<proteinExistence type="predicted"/>
<dbReference type="AlphaFoldDB" id="A0A2V1CY72"/>
<gene>
    <name evidence="1" type="ORF">DM02DRAFT_636821</name>
</gene>
<dbReference type="Proteomes" id="UP000244855">
    <property type="component" value="Unassembled WGS sequence"/>
</dbReference>
<dbReference type="EMBL" id="KZ806314">
    <property type="protein sequence ID" value="PVH90434.1"/>
    <property type="molecule type" value="Genomic_DNA"/>
</dbReference>
<keyword evidence="2" id="KW-1185">Reference proteome</keyword>
<accession>A0A2V1CY72</accession>
<name>A0A2V1CY72_9PLEO</name>